<reference evidence="8" key="1">
    <citation type="submission" date="2021-01" db="EMBL/GenBank/DDBJ databases">
        <title>Whole genome shotgun sequence of Rugosimonospora africana NBRC 104875.</title>
        <authorList>
            <person name="Komaki H."/>
            <person name="Tamura T."/>
        </authorList>
    </citation>
    <scope>NUCLEOTIDE SEQUENCE</scope>
    <source>
        <strain evidence="8">NBRC 104875</strain>
    </source>
</reference>
<dbReference type="EMBL" id="BONZ01000026">
    <property type="protein sequence ID" value="GIH14519.1"/>
    <property type="molecule type" value="Genomic_DNA"/>
</dbReference>
<feature type="transmembrane region" description="Helical" evidence="6">
    <location>
        <begin position="220"/>
        <end position="239"/>
    </location>
</feature>
<evidence type="ECO:0000256" key="7">
    <source>
        <dbReference type="SAM" id="MobiDB-lite"/>
    </source>
</evidence>
<evidence type="ECO:0000313" key="8">
    <source>
        <dbReference type="EMBL" id="GIH14519.1"/>
    </source>
</evidence>
<feature type="compositionally biased region" description="Low complexity" evidence="7">
    <location>
        <begin position="305"/>
        <end position="341"/>
    </location>
</feature>
<feature type="region of interest" description="Disordered" evidence="7">
    <location>
        <begin position="299"/>
        <end position="341"/>
    </location>
</feature>
<keyword evidence="5 6" id="KW-0472">Membrane</keyword>
<evidence type="ECO:0000256" key="2">
    <source>
        <dbReference type="ARBA" id="ARBA00009142"/>
    </source>
</evidence>
<protein>
    <recommendedName>
        <fullName evidence="6">Probable membrane transporter protein</fullName>
    </recommendedName>
</protein>
<feature type="transmembrane region" description="Helical" evidence="6">
    <location>
        <begin position="115"/>
        <end position="134"/>
    </location>
</feature>
<comment type="subcellular location">
    <subcellularLocation>
        <location evidence="6">Cell membrane</location>
        <topology evidence="6">Multi-pass membrane protein</topology>
    </subcellularLocation>
    <subcellularLocation>
        <location evidence="1">Membrane</location>
        <topology evidence="1">Multi-pass membrane protein</topology>
    </subcellularLocation>
</comment>
<keyword evidence="9" id="KW-1185">Reference proteome</keyword>
<feature type="transmembrane region" description="Helical" evidence="6">
    <location>
        <begin position="154"/>
        <end position="184"/>
    </location>
</feature>
<dbReference type="PANTHER" id="PTHR43701">
    <property type="entry name" value="MEMBRANE TRANSPORTER PROTEIN MJ0441-RELATED"/>
    <property type="match status" value="1"/>
</dbReference>
<dbReference type="GO" id="GO:0005886">
    <property type="term" value="C:plasma membrane"/>
    <property type="evidence" value="ECO:0007669"/>
    <property type="project" value="UniProtKB-SubCell"/>
</dbReference>
<keyword evidence="4 6" id="KW-1133">Transmembrane helix</keyword>
<dbReference type="InterPro" id="IPR002781">
    <property type="entry name" value="TM_pro_TauE-like"/>
</dbReference>
<feature type="transmembrane region" description="Helical" evidence="6">
    <location>
        <begin position="82"/>
        <end position="103"/>
    </location>
</feature>
<name>A0A8J3QPA4_9ACTN</name>
<keyword evidence="3 6" id="KW-0812">Transmembrane</keyword>
<dbReference type="Proteomes" id="UP000642748">
    <property type="component" value="Unassembled WGS sequence"/>
</dbReference>
<accession>A0A8J3QPA4</accession>
<comment type="caution">
    <text evidence="8">The sequence shown here is derived from an EMBL/GenBank/DDBJ whole genome shotgun (WGS) entry which is preliminary data.</text>
</comment>
<comment type="similarity">
    <text evidence="2 6">Belongs to the 4-toluene sulfonate uptake permease (TSUP) (TC 2.A.102) family.</text>
</comment>
<dbReference type="AlphaFoldDB" id="A0A8J3QPA4"/>
<proteinExistence type="inferred from homology"/>
<feature type="transmembrane region" description="Helical" evidence="6">
    <location>
        <begin position="196"/>
        <end position="214"/>
    </location>
</feature>
<gene>
    <name evidence="8" type="ORF">Raf01_26910</name>
</gene>
<organism evidence="8 9">
    <name type="scientific">Rugosimonospora africana</name>
    <dbReference type="NCBI Taxonomy" id="556532"/>
    <lineage>
        <taxon>Bacteria</taxon>
        <taxon>Bacillati</taxon>
        <taxon>Actinomycetota</taxon>
        <taxon>Actinomycetes</taxon>
        <taxon>Micromonosporales</taxon>
        <taxon>Micromonosporaceae</taxon>
        <taxon>Rugosimonospora</taxon>
    </lineage>
</organism>
<feature type="transmembrane region" description="Helical" evidence="6">
    <location>
        <begin position="14"/>
        <end position="33"/>
    </location>
</feature>
<feature type="transmembrane region" description="Helical" evidence="6">
    <location>
        <begin position="246"/>
        <end position="264"/>
    </location>
</feature>
<feature type="transmembrane region" description="Helical" evidence="6">
    <location>
        <begin position="40"/>
        <end position="62"/>
    </location>
</feature>
<keyword evidence="6" id="KW-1003">Cell membrane</keyword>
<evidence type="ECO:0000313" key="9">
    <source>
        <dbReference type="Proteomes" id="UP000642748"/>
    </source>
</evidence>
<sequence>MPRPVPDTERMDPVLALAGLGVGIVVGLTGMGGGALMTPILVLFFGIPPLAAVSSDLAATAVMKPFGGWVHARRGTVHWPVVLWLCVGSVPSAFVGVLVTRWLGGGAEVQRVIQYALGCALVLAVVGMVVKAYASRRRPAAGAPGPVVVRRLPTALLGAAGGLLVGMTSVGSGSLIIVVLLALYPTLRAGDLVGTDLVQAIPLVAAAALGHALFGDLNLNVAGAVLIGSIPGVLLGARLSSRAPGGVVRVALVVVLLASALKLFAVPNLVLIGGPALVAVAASAQALHRYRSIRRLDHRAPESTAGASPGQAPEAAPPSAATAPATANPPTTLTVAAGDRR</sequence>
<evidence type="ECO:0000256" key="6">
    <source>
        <dbReference type="RuleBase" id="RU363041"/>
    </source>
</evidence>
<evidence type="ECO:0000256" key="1">
    <source>
        <dbReference type="ARBA" id="ARBA00004141"/>
    </source>
</evidence>
<evidence type="ECO:0000256" key="5">
    <source>
        <dbReference type="ARBA" id="ARBA00023136"/>
    </source>
</evidence>
<dbReference type="InterPro" id="IPR051598">
    <property type="entry name" value="TSUP/Inactive_protease-like"/>
</dbReference>
<evidence type="ECO:0000256" key="4">
    <source>
        <dbReference type="ARBA" id="ARBA00022989"/>
    </source>
</evidence>
<dbReference type="Pfam" id="PF01925">
    <property type="entry name" value="TauE"/>
    <property type="match status" value="1"/>
</dbReference>
<evidence type="ECO:0000256" key="3">
    <source>
        <dbReference type="ARBA" id="ARBA00022692"/>
    </source>
</evidence>
<dbReference type="PANTHER" id="PTHR43701:SF2">
    <property type="entry name" value="MEMBRANE TRANSPORTER PROTEIN YJNA-RELATED"/>
    <property type="match status" value="1"/>
</dbReference>